<reference evidence="2 3" key="1">
    <citation type="submission" date="2014-04" db="EMBL/GenBank/DDBJ databases">
        <authorList>
            <consortium name="DOE Joint Genome Institute"/>
            <person name="Kuo A."/>
            <person name="Kohler A."/>
            <person name="Jargeat P."/>
            <person name="Nagy L.G."/>
            <person name="Floudas D."/>
            <person name="Copeland A."/>
            <person name="Barry K.W."/>
            <person name="Cichocki N."/>
            <person name="Veneault-Fourrey C."/>
            <person name="LaButti K."/>
            <person name="Lindquist E.A."/>
            <person name="Lipzen A."/>
            <person name="Lundell T."/>
            <person name="Morin E."/>
            <person name="Murat C."/>
            <person name="Sun H."/>
            <person name="Tunlid A."/>
            <person name="Henrissat B."/>
            <person name="Grigoriev I.V."/>
            <person name="Hibbett D.S."/>
            <person name="Martin F."/>
            <person name="Nordberg H.P."/>
            <person name="Cantor M.N."/>
            <person name="Hua S.X."/>
        </authorList>
    </citation>
    <scope>NUCLEOTIDE SEQUENCE [LARGE SCALE GENOMIC DNA]</scope>
    <source>
        <strain evidence="2 3">Ve08.2h10</strain>
    </source>
</reference>
<feature type="compositionally biased region" description="Polar residues" evidence="1">
    <location>
        <begin position="502"/>
        <end position="511"/>
    </location>
</feature>
<protein>
    <submittedName>
        <fullName evidence="2">Uncharacterized protein</fullName>
    </submittedName>
</protein>
<evidence type="ECO:0000313" key="2">
    <source>
        <dbReference type="EMBL" id="KIK92378.1"/>
    </source>
</evidence>
<dbReference type="InParanoid" id="A0A0D0DLU8"/>
<accession>A0A0D0DLU8</accession>
<feature type="region of interest" description="Disordered" evidence="1">
    <location>
        <begin position="485"/>
        <end position="529"/>
    </location>
</feature>
<sequence>MLTNLLGGGSYTSYTSYHYHSSRGGPTPQETIRSESSVFKPLQKRRSSSVPALSTQCGYPPPQSPPASVASQCEKVLQDVLNPAHAGLMEFPDLTQRDFEVLSCFLDNTNALLEKPRMTYSSEEHCLIVEWPSTIHEAPLEDLNIALTSTFPSLPYPRKAVHLMVALNFPIKTTKLTATPDAMIAMTSTRGPKKLQLLSFYQACDEISEDVLKGPIVAVGHTWCTISSVDYYVWLKEEAVPINIADEDGEYSVHGTLPGNVNMDHVQILLNKGFELIKNSLISFCKEINPDTDCTNLEQLDSALPPTWDHFLGWLANATQIIAHQCYIAWYQDSFRGIKRSSPDSDYNPAPEDGSSSKSNSTLANKHAYPHTCARTLEMSNMTLHNHAAMVVEGDVTAVCREAEVVMHVLWVMHCHGGCVPHSTPSPDLTATEQPVPTPPVVVTQPTAMDPLVTTQPAGPTRKQAPAARDPLPCNHHCPCRYRASSPQAAAAPAAGPVPTAKQSEPQQSESFDIGGFSNDEEEEDMRAE</sequence>
<keyword evidence="3" id="KW-1185">Reference proteome</keyword>
<evidence type="ECO:0000256" key="1">
    <source>
        <dbReference type="SAM" id="MobiDB-lite"/>
    </source>
</evidence>
<reference evidence="3" key="2">
    <citation type="submission" date="2015-01" db="EMBL/GenBank/DDBJ databases">
        <title>Evolutionary Origins and Diversification of the Mycorrhizal Mutualists.</title>
        <authorList>
            <consortium name="DOE Joint Genome Institute"/>
            <consortium name="Mycorrhizal Genomics Consortium"/>
            <person name="Kohler A."/>
            <person name="Kuo A."/>
            <person name="Nagy L.G."/>
            <person name="Floudas D."/>
            <person name="Copeland A."/>
            <person name="Barry K.W."/>
            <person name="Cichocki N."/>
            <person name="Veneault-Fourrey C."/>
            <person name="LaButti K."/>
            <person name="Lindquist E.A."/>
            <person name="Lipzen A."/>
            <person name="Lundell T."/>
            <person name="Morin E."/>
            <person name="Murat C."/>
            <person name="Riley R."/>
            <person name="Ohm R."/>
            <person name="Sun H."/>
            <person name="Tunlid A."/>
            <person name="Henrissat B."/>
            <person name="Grigoriev I.V."/>
            <person name="Hibbett D.S."/>
            <person name="Martin F."/>
        </authorList>
    </citation>
    <scope>NUCLEOTIDE SEQUENCE [LARGE SCALE GENOMIC DNA]</scope>
    <source>
        <strain evidence="3">Ve08.2h10</strain>
    </source>
</reference>
<gene>
    <name evidence="2" type="ORF">PAXRUDRAFT_26731</name>
</gene>
<dbReference type="Proteomes" id="UP000054538">
    <property type="component" value="Unassembled WGS sequence"/>
</dbReference>
<feature type="compositionally biased region" description="Polar residues" evidence="1">
    <location>
        <begin position="354"/>
        <end position="364"/>
    </location>
</feature>
<dbReference type="HOGENOM" id="CLU_514925_0_0_1"/>
<organism evidence="2 3">
    <name type="scientific">Paxillus rubicundulus Ve08.2h10</name>
    <dbReference type="NCBI Taxonomy" id="930991"/>
    <lineage>
        <taxon>Eukaryota</taxon>
        <taxon>Fungi</taxon>
        <taxon>Dikarya</taxon>
        <taxon>Basidiomycota</taxon>
        <taxon>Agaricomycotina</taxon>
        <taxon>Agaricomycetes</taxon>
        <taxon>Agaricomycetidae</taxon>
        <taxon>Boletales</taxon>
        <taxon>Paxilineae</taxon>
        <taxon>Paxillaceae</taxon>
        <taxon>Paxillus</taxon>
    </lineage>
</organism>
<proteinExistence type="predicted"/>
<dbReference type="EMBL" id="KN825286">
    <property type="protein sequence ID" value="KIK92378.1"/>
    <property type="molecule type" value="Genomic_DNA"/>
</dbReference>
<dbReference type="OrthoDB" id="2688374at2759"/>
<feature type="compositionally biased region" description="Acidic residues" evidence="1">
    <location>
        <begin position="519"/>
        <end position="529"/>
    </location>
</feature>
<feature type="compositionally biased region" description="Low complexity" evidence="1">
    <location>
        <begin position="485"/>
        <end position="501"/>
    </location>
</feature>
<evidence type="ECO:0000313" key="3">
    <source>
        <dbReference type="Proteomes" id="UP000054538"/>
    </source>
</evidence>
<dbReference type="AlphaFoldDB" id="A0A0D0DLU8"/>
<feature type="region of interest" description="Disordered" evidence="1">
    <location>
        <begin position="50"/>
        <end position="69"/>
    </location>
</feature>
<name>A0A0D0DLU8_9AGAM</name>
<feature type="region of interest" description="Disordered" evidence="1">
    <location>
        <begin position="341"/>
        <end position="364"/>
    </location>
</feature>